<dbReference type="PANTHER" id="PTHR43046">
    <property type="entry name" value="GDP-MANNOSE MANNOSYL HYDROLASE"/>
    <property type="match status" value="1"/>
</dbReference>
<keyword evidence="2" id="KW-0378">Hydrolase</keyword>
<dbReference type="InterPro" id="IPR020476">
    <property type="entry name" value="Nudix_hydrolase"/>
</dbReference>
<proteinExistence type="predicted"/>
<dbReference type="Pfam" id="PF00293">
    <property type="entry name" value="NUDIX"/>
    <property type="match status" value="1"/>
</dbReference>
<evidence type="ECO:0000313" key="4">
    <source>
        <dbReference type="EMBL" id="MPM80250.1"/>
    </source>
</evidence>
<protein>
    <recommendedName>
        <fullName evidence="3">Nudix hydrolase domain-containing protein</fullName>
    </recommendedName>
</protein>
<organism evidence="4">
    <name type="scientific">bioreactor metagenome</name>
    <dbReference type="NCBI Taxonomy" id="1076179"/>
    <lineage>
        <taxon>unclassified sequences</taxon>
        <taxon>metagenomes</taxon>
        <taxon>ecological metagenomes</taxon>
    </lineage>
</organism>
<comment type="cofactor">
    <cofactor evidence="1">
        <name>Mg(2+)</name>
        <dbReference type="ChEBI" id="CHEBI:18420"/>
    </cofactor>
</comment>
<accession>A0A645CSZ1</accession>
<dbReference type="EMBL" id="VSSQ01029924">
    <property type="protein sequence ID" value="MPM80250.1"/>
    <property type="molecule type" value="Genomic_DNA"/>
</dbReference>
<dbReference type="PROSITE" id="PS51462">
    <property type="entry name" value="NUDIX"/>
    <property type="match status" value="1"/>
</dbReference>
<reference evidence="4" key="1">
    <citation type="submission" date="2019-08" db="EMBL/GenBank/DDBJ databases">
        <authorList>
            <person name="Kucharzyk K."/>
            <person name="Murdoch R.W."/>
            <person name="Higgins S."/>
            <person name="Loffler F."/>
        </authorList>
    </citation>
    <scope>NUCLEOTIDE SEQUENCE</scope>
</reference>
<dbReference type="InterPro" id="IPR015797">
    <property type="entry name" value="NUDIX_hydrolase-like_dom_sf"/>
</dbReference>
<evidence type="ECO:0000256" key="2">
    <source>
        <dbReference type="ARBA" id="ARBA00022801"/>
    </source>
</evidence>
<dbReference type="AlphaFoldDB" id="A0A645CSZ1"/>
<feature type="domain" description="Nudix hydrolase" evidence="3">
    <location>
        <begin position="1"/>
        <end position="154"/>
    </location>
</feature>
<dbReference type="InterPro" id="IPR000086">
    <property type="entry name" value="NUDIX_hydrolase_dom"/>
</dbReference>
<dbReference type="SUPFAM" id="SSF55811">
    <property type="entry name" value="Nudix"/>
    <property type="match status" value="1"/>
</dbReference>
<dbReference type="Gene3D" id="3.90.79.10">
    <property type="entry name" value="Nucleoside Triphosphate Pyrophosphohydrolase"/>
    <property type="match status" value="1"/>
</dbReference>
<comment type="caution">
    <text evidence="4">The sequence shown here is derived from an EMBL/GenBank/DDBJ whole genome shotgun (WGS) entry which is preliminary data.</text>
</comment>
<evidence type="ECO:0000259" key="3">
    <source>
        <dbReference type="PROSITE" id="PS51462"/>
    </source>
</evidence>
<name>A0A645CSZ1_9ZZZZ</name>
<dbReference type="CDD" id="cd02883">
    <property type="entry name" value="NUDIX_Hydrolase"/>
    <property type="match status" value="1"/>
</dbReference>
<dbReference type="InterPro" id="IPR020084">
    <property type="entry name" value="NUDIX_hydrolase_CS"/>
</dbReference>
<dbReference type="GO" id="GO:0016787">
    <property type="term" value="F:hydrolase activity"/>
    <property type="evidence" value="ECO:0007669"/>
    <property type="project" value="UniProtKB-KW"/>
</dbReference>
<sequence length="200" mass="23033">MRFLGRITDRQVTGEELGLVQRISRYGSRGVIINDQGKIALMYLSKMRIYKLPGGGMLYGETKEEAFIREVREETGYPVEILTELGSIEEHKARNHYLQHSYCFVAKVSGPSVGNALSANEKRLGFQLRWFTPKQAGFRMQKNQCIDYTMKYILLRDRIILREGLLWLKKNPQPILPIHRLQIANGTTAIPRIVVPQIEE</sequence>
<dbReference type="PRINTS" id="PR00502">
    <property type="entry name" value="NUDIXFAMILY"/>
</dbReference>
<gene>
    <name evidence="4" type="ORF">SDC9_127297</name>
</gene>
<evidence type="ECO:0000256" key="1">
    <source>
        <dbReference type="ARBA" id="ARBA00001946"/>
    </source>
</evidence>
<dbReference type="PROSITE" id="PS00893">
    <property type="entry name" value="NUDIX_BOX"/>
    <property type="match status" value="1"/>
</dbReference>
<dbReference type="PANTHER" id="PTHR43046:SF2">
    <property type="entry name" value="8-OXO-DGTP DIPHOSPHATASE-RELATED"/>
    <property type="match status" value="1"/>
</dbReference>